<dbReference type="InterPro" id="IPR013424">
    <property type="entry name" value="Ice-binding_C"/>
</dbReference>
<keyword evidence="2" id="KW-0732">Signal</keyword>
<feature type="signal peptide" evidence="2">
    <location>
        <begin position="1"/>
        <end position="22"/>
    </location>
</feature>
<keyword evidence="1" id="KW-0812">Transmembrane</keyword>
<dbReference type="Proteomes" id="UP001275932">
    <property type="component" value="Unassembled WGS sequence"/>
</dbReference>
<gene>
    <name evidence="3" type="ORF">MOX91_00620</name>
</gene>
<name>A0ABU4WGZ2_9BACT</name>
<comment type="caution">
    <text evidence="3">The sequence shown here is derived from an EMBL/GenBank/DDBJ whole genome shotgun (WGS) entry which is preliminary data.</text>
</comment>
<sequence>MKKHISIISTALLFASASVATAATALYTFSDSTGNEYVNVWDALKKDPTEYGSFTGNNAFNVYCNAININAGSLAVNLDITNFGESYPLGRCENAAFIGSNFNIRLNNGNSTNIGGFSVKNGATLTVSGEANLNANGELKMNENSAGTVIVKESSTFYNANTKLGSATATTLQKITIEGSNNTVTFRNFQLIGGVDTSVENVTGGLVEFVADADGLTTVSVIGGNQSFSGSIAVDFTNLLWDESWGEEKTFTLFSLESNMSDFENWILNSDLQIIKGATDATFNFDAKHLYVTVAKDALSIPEPSTYAAIFGAIALAFAAYRRRK</sequence>
<protein>
    <submittedName>
        <fullName evidence="3">PEP-CTERM sorting domain-containing protein</fullName>
    </submittedName>
</protein>
<proteinExistence type="predicted"/>
<keyword evidence="1" id="KW-0472">Membrane</keyword>
<evidence type="ECO:0000256" key="1">
    <source>
        <dbReference type="SAM" id="Phobius"/>
    </source>
</evidence>
<keyword evidence="4" id="KW-1185">Reference proteome</keyword>
<organism evidence="3 4">
    <name type="scientific">Intestinicryptomonas porci</name>
    <dbReference type="NCBI Taxonomy" id="2926320"/>
    <lineage>
        <taxon>Bacteria</taxon>
        <taxon>Pseudomonadati</taxon>
        <taxon>Verrucomicrobiota</taxon>
        <taxon>Opitutia</taxon>
        <taxon>Opitutales</taxon>
        <taxon>Intestinicryptomonaceae</taxon>
        <taxon>Intestinicryptomonas</taxon>
    </lineage>
</organism>
<keyword evidence="1" id="KW-1133">Transmembrane helix</keyword>
<dbReference type="NCBIfam" id="TIGR02595">
    <property type="entry name" value="PEP_CTERM"/>
    <property type="match status" value="1"/>
</dbReference>
<dbReference type="RefSeq" id="WP_370396139.1">
    <property type="nucleotide sequence ID" value="NZ_JALBUT010000001.1"/>
</dbReference>
<reference evidence="3 4" key="1">
    <citation type="submission" date="2022-03" db="EMBL/GenBank/DDBJ databases">
        <title>Novel taxa within the pig intestine.</title>
        <authorList>
            <person name="Wylensek D."/>
            <person name="Bishof K."/>
            <person name="Afrizal A."/>
            <person name="Clavel T."/>
        </authorList>
    </citation>
    <scope>NUCLEOTIDE SEQUENCE [LARGE SCALE GENOMIC DNA]</scope>
    <source>
        <strain evidence="3 4">CLA-KB-P66</strain>
    </source>
</reference>
<dbReference type="EMBL" id="JALBUT010000001">
    <property type="protein sequence ID" value="MDX8414689.1"/>
    <property type="molecule type" value="Genomic_DNA"/>
</dbReference>
<evidence type="ECO:0000313" key="4">
    <source>
        <dbReference type="Proteomes" id="UP001275932"/>
    </source>
</evidence>
<evidence type="ECO:0000256" key="2">
    <source>
        <dbReference type="SAM" id="SignalP"/>
    </source>
</evidence>
<evidence type="ECO:0000313" key="3">
    <source>
        <dbReference type="EMBL" id="MDX8414689.1"/>
    </source>
</evidence>
<feature type="transmembrane region" description="Helical" evidence="1">
    <location>
        <begin position="304"/>
        <end position="321"/>
    </location>
</feature>
<accession>A0ABU4WGZ2</accession>
<feature type="chain" id="PRO_5045451163" evidence="2">
    <location>
        <begin position="23"/>
        <end position="325"/>
    </location>
</feature>